<accession>A0A1A8ZPE0</accession>
<protein>
    <submittedName>
        <fullName evidence="1">Uncharacterized protein</fullName>
    </submittedName>
</protein>
<reference evidence="1" key="1">
    <citation type="submission" date="2016-05" db="EMBL/GenBank/DDBJ databases">
        <authorList>
            <person name="Lavstsen T."/>
            <person name="Jespersen J.S."/>
        </authorList>
    </citation>
    <scope>NUCLEOTIDE SEQUENCE [LARGE SCALE GENOMIC DNA]</scope>
</reference>
<dbReference type="EMBL" id="FLRE01000182">
    <property type="protein sequence ID" value="SBT46251.1"/>
    <property type="molecule type" value="Genomic_DNA"/>
</dbReference>
<name>A0A1A8ZPE0_PLAOA</name>
<evidence type="ECO:0000313" key="2">
    <source>
        <dbReference type="EMBL" id="SBT46251.1"/>
    </source>
</evidence>
<sequence length="125" mass="14097">MLKEFESLRPPVYHKTSVTDHDSLQRGHVQVIMNHAPPQAGNRAGLVVADVWCEDCGRGTQVSYNLTNIVCALCYYFTVPCASPCCSNEPGRQRGMGPFGGPYFFFFTLHKKKKKNFTLNIRKPE</sequence>
<dbReference type="Proteomes" id="UP000078555">
    <property type="component" value="Unassembled WGS sequence"/>
</dbReference>
<keyword evidence="4" id="KW-1185">Reference proteome</keyword>
<proteinExistence type="predicted"/>
<evidence type="ECO:0000313" key="3">
    <source>
        <dbReference type="Proteomes" id="UP000078550"/>
    </source>
</evidence>
<organism evidence="1 4">
    <name type="scientific">Plasmodium ovale wallikeri</name>
    <dbReference type="NCBI Taxonomy" id="864142"/>
    <lineage>
        <taxon>Eukaryota</taxon>
        <taxon>Sar</taxon>
        <taxon>Alveolata</taxon>
        <taxon>Apicomplexa</taxon>
        <taxon>Aconoidasida</taxon>
        <taxon>Haemosporida</taxon>
        <taxon>Plasmodiidae</taxon>
        <taxon>Plasmodium</taxon>
        <taxon>Plasmodium (Plasmodium)</taxon>
    </lineage>
</organism>
<evidence type="ECO:0000313" key="4">
    <source>
        <dbReference type="Proteomes" id="UP000078555"/>
    </source>
</evidence>
<dbReference type="EMBL" id="FLRD01000137">
    <property type="protein sequence ID" value="SBT45684.1"/>
    <property type="molecule type" value="Genomic_DNA"/>
</dbReference>
<dbReference type="AlphaFoldDB" id="A0A1A8ZPE0"/>
<reference evidence="3 4" key="2">
    <citation type="submission" date="2016-05" db="EMBL/GenBank/DDBJ databases">
        <authorList>
            <person name="Naeem Raeece"/>
        </authorList>
    </citation>
    <scope>NUCLEOTIDE SEQUENCE [LARGE SCALE GENOMIC DNA]</scope>
</reference>
<gene>
    <name evidence="1" type="ORF">POVWA1_052390</name>
    <name evidence="2" type="ORF">POVWA2_051660</name>
</gene>
<evidence type="ECO:0000313" key="1">
    <source>
        <dbReference type="EMBL" id="SBT45684.1"/>
    </source>
</evidence>
<dbReference type="Proteomes" id="UP000078550">
    <property type="component" value="Unassembled WGS sequence"/>
</dbReference>